<dbReference type="SUPFAM" id="SSF141523">
    <property type="entry name" value="L,D-transpeptidase catalytic domain-like"/>
    <property type="match status" value="1"/>
</dbReference>
<evidence type="ECO:0000256" key="3">
    <source>
        <dbReference type="ARBA" id="ARBA00022679"/>
    </source>
</evidence>
<dbReference type="AlphaFoldDB" id="A0A8G2C547"/>
<feature type="domain" description="L,D-TPase catalytic" evidence="8">
    <location>
        <begin position="374"/>
        <end position="551"/>
    </location>
</feature>
<dbReference type="GO" id="GO:0008360">
    <property type="term" value="P:regulation of cell shape"/>
    <property type="evidence" value="ECO:0007669"/>
    <property type="project" value="UniProtKB-UniRule"/>
</dbReference>
<keyword evidence="4 7" id="KW-0133">Cell shape</keyword>
<comment type="similarity">
    <text evidence="2">Belongs to the YkuD family.</text>
</comment>
<dbReference type="InterPro" id="IPR045380">
    <property type="entry name" value="LD_TPept_scaffold_dom"/>
</dbReference>
<dbReference type="InterPro" id="IPR052905">
    <property type="entry name" value="LD-transpeptidase_YkuD-like"/>
</dbReference>
<dbReference type="CDD" id="cd16913">
    <property type="entry name" value="YkuD_like"/>
    <property type="match status" value="1"/>
</dbReference>
<dbReference type="PROSITE" id="PS52029">
    <property type="entry name" value="LD_TPASE"/>
    <property type="match status" value="1"/>
</dbReference>
<dbReference type="GO" id="GO:0004180">
    <property type="term" value="F:carboxypeptidase activity"/>
    <property type="evidence" value="ECO:0007669"/>
    <property type="project" value="UniProtKB-ARBA"/>
</dbReference>
<dbReference type="Pfam" id="PF01471">
    <property type="entry name" value="PG_binding_1"/>
    <property type="match status" value="1"/>
</dbReference>
<dbReference type="InterPro" id="IPR038063">
    <property type="entry name" value="Transpep_catalytic_dom"/>
</dbReference>
<dbReference type="GO" id="GO:0009252">
    <property type="term" value="P:peptidoglycan biosynthetic process"/>
    <property type="evidence" value="ECO:0007669"/>
    <property type="project" value="UniProtKB-UniPathway"/>
</dbReference>
<feature type="active site" description="Proton donor/acceptor" evidence="7">
    <location>
        <position position="510"/>
    </location>
</feature>
<accession>A0A8G2C547</accession>
<evidence type="ECO:0000313" key="10">
    <source>
        <dbReference type="Proteomes" id="UP000199581"/>
    </source>
</evidence>
<gene>
    <name evidence="9" type="ORF">SAMN05421830_11339</name>
</gene>
<dbReference type="PANTHER" id="PTHR41533:SF2">
    <property type="entry name" value="BLR7131 PROTEIN"/>
    <property type="match status" value="1"/>
</dbReference>
<dbReference type="Proteomes" id="UP000199581">
    <property type="component" value="Unassembled WGS sequence"/>
</dbReference>
<comment type="pathway">
    <text evidence="1 7">Cell wall biogenesis; peptidoglycan biosynthesis.</text>
</comment>
<feature type="active site" description="Nucleophile" evidence="7">
    <location>
        <position position="529"/>
    </location>
</feature>
<comment type="caution">
    <text evidence="9">The sequence shown here is derived from an EMBL/GenBank/DDBJ whole genome shotgun (WGS) entry which is preliminary data.</text>
</comment>
<name>A0A8G2C547_DESNO</name>
<keyword evidence="3" id="KW-0808">Transferase</keyword>
<dbReference type="Pfam" id="PF20142">
    <property type="entry name" value="Scaffold"/>
    <property type="match status" value="1"/>
</dbReference>
<evidence type="ECO:0000256" key="5">
    <source>
        <dbReference type="ARBA" id="ARBA00022984"/>
    </source>
</evidence>
<evidence type="ECO:0000256" key="4">
    <source>
        <dbReference type="ARBA" id="ARBA00022960"/>
    </source>
</evidence>
<dbReference type="Gene3D" id="1.10.101.10">
    <property type="entry name" value="PGBD-like superfamily/PGBD"/>
    <property type="match status" value="1"/>
</dbReference>
<dbReference type="InterPro" id="IPR005490">
    <property type="entry name" value="LD_TPept_cat_dom"/>
</dbReference>
<dbReference type="EMBL" id="FOTO01000013">
    <property type="protein sequence ID" value="SFM07053.1"/>
    <property type="molecule type" value="Genomic_DNA"/>
</dbReference>
<dbReference type="GO" id="GO:0071555">
    <property type="term" value="P:cell wall organization"/>
    <property type="evidence" value="ECO:0007669"/>
    <property type="project" value="UniProtKB-UniRule"/>
</dbReference>
<protein>
    <submittedName>
        <fullName evidence="9">Murein L,D-transpeptidase YcbB/YkuD</fullName>
    </submittedName>
</protein>
<dbReference type="UniPathway" id="UPA00219"/>
<dbReference type="PANTHER" id="PTHR41533">
    <property type="entry name" value="L,D-TRANSPEPTIDASE HI_1667-RELATED"/>
    <property type="match status" value="1"/>
</dbReference>
<dbReference type="SUPFAM" id="SSF47090">
    <property type="entry name" value="PGBD-like"/>
    <property type="match status" value="1"/>
</dbReference>
<evidence type="ECO:0000259" key="8">
    <source>
        <dbReference type="PROSITE" id="PS52029"/>
    </source>
</evidence>
<evidence type="ECO:0000256" key="6">
    <source>
        <dbReference type="ARBA" id="ARBA00023316"/>
    </source>
</evidence>
<keyword evidence="10" id="KW-1185">Reference proteome</keyword>
<keyword evidence="6 7" id="KW-0961">Cell wall biogenesis/degradation</keyword>
<dbReference type="InterPro" id="IPR036366">
    <property type="entry name" value="PGBDSf"/>
</dbReference>
<proteinExistence type="inferred from homology"/>
<dbReference type="GO" id="GO:0016740">
    <property type="term" value="F:transferase activity"/>
    <property type="evidence" value="ECO:0007669"/>
    <property type="project" value="UniProtKB-KW"/>
</dbReference>
<evidence type="ECO:0000256" key="7">
    <source>
        <dbReference type="PROSITE-ProRule" id="PRU01373"/>
    </source>
</evidence>
<evidence type="ECO:0000313" key="9">
    <source>
        <dbReference type="EMBL" id="SFM07053.1"/>
    </source>
</evidence>
<dbReference type="InterPro" id="IPR036365">
    <property type="entry name" value="PGBD-like_sf"/>
</dbReference>
<keyword evidence="5 7" id="KW-0573">Peptidoglycan synthesis</keyword>
<evidence type="ECO:0000256" key="1">
    <source>
        <dbReference type="ARBA" id="ARBA00004752"/>
    </source>
</evidence>
<reference evidence="9 10" key="1">
    <citation type="submission" date="2016-10" db="EMBL/GenBank/DDBJ databases">
        <authorList>
            <person name="Varghese N."/>
            <person name="Submissions S."/>
        </authorList>
    </citation>
    <scope>NUCLEOTIDE SEQUENCE [LARGE SCALE GENOMIC DNA]</scope>
    <source>
        <strain evidence="9 10">DSM 1741</strain>
    </source>
</reference>
<dbReference type="Gene3D" id="2.40.440.10">
    <property type="entry name" value="L,D-transpeptidase catalytic domain-like"/>
    <property type="match status" value="1"/>
</dbReference>
<sequence>MFLCKMELERRFRLRARGRNIFFGNTVRSGDVFKDSVPVFRIDSCFREIRGEFLIAVRDGFLSFGIEFLQLSMERFDLSCCNRSCTACLHAGAKKSRRVASILLMGLFLLASLPGATALAEDHPLWFKDGRPVDQALEAVDILADAAEEGLSPRKYGADSLAQALAAAQGVEALPPGVIMRLEQDLTDAMLRYFRDLHFGQIDPRHIQENFTPHPPDRFDPKIHLLRAVHAMRLREAVAEAAPQVPLYDRLRRALAHYRGLAADPVFSKLWQSALPPLPNGKLEIGQTYAGMPLVTLRLIALGDLPRETIVTEHYEGHIVKGIMDFQVRHGLEPDGVIGRKTLAQLAVTPSDRVRQIELSMERLRWTPLLHAPRMIAVNIPEHILEAYEVENGTIDVQTSMRVIIGSALDTRTPLFDGRMRFIEFSPYWNVPLSIARSEVVPKILRDPSYFTRQGFELVAADGRIITTLSLDDLDAVRRGQMRIRQRPGPKNALGDIKFIFPNKDSIFLHHTPTTHLFEKQRRDLSHGCIRVEDPVGLAKFVLQHDQVWGEERIREAMSSGVSTTLRLREPPQVVLAYNTVQVKNDGRVHFFQDIYGQDKLLDQALRRSVQASQ</sequence>
<organism evidence="9 10">
    <name type="scientific">Desulfomicrobium norvegicum (strain DSM 1741 / NCIMB 8310)</name>
    <name type="common">Desulfovibrio baculatus (strain Norway 4)</name>
    <name type="synonym">Desulfovibrio desulfuricans (strain Norway 4)</name>
    <dbReference type="NCBI Taxonomy" id="52561"/>
    <lineage>
        <taxon>Bacteria</taxon>
        <taxon>Pseudomonadati</taxon>
        <taxon>Thermodesulfobacteriota</taxon>
        <taxon>Desulfovibrionia</taxon>
        <taxon>Desulfovibrionales</taxon>
        <taxon>Desulfomicrobiaceae</taxon>
        <taxon>Desulfomicrobium</taxon>
    </lineage>
</organism>
<dbReference type="InterPro" id="IPR002477">
    <property type="entry name" value="Peptidoglycan-bd-like"/>
</dbReference>
<dbReference type="Pfam" id="PF03734">
    <property type="entry name" value="YkuD"/>
    <property type="match status" value="1"/>
</dbReference>
<evidence type="ECO:0000256" key="2">
    <source>
        <dbReference type="ARBA" id="ARBA00005992"/>
    </source>
</evidence>